<evidence type="ECO:0000259" key="6">
    <source>
        <dbReference type="PROSITE" id="PS50863"/>
    </source>
</evidence>
<dbReference type="Gene3D" id="2.40.330.10">
    <property type="entry name" value="DNA-binding pseudobarrel domain"/>
    <property type="match status" value="1"/>
</dbReference>
<evidence type="ECO:0000256" key="5">
    <source>
        <dbReference type="SAM" id="MobiDB-lite"/>
    </source>
</evidence>
<dbReference type="Pfam" id="PF02362">
    <property type="entry name" value="B3"/>
    <property type="match status" value="1"/>
</dbReference>
<dbReference type="GO" id="GO:0003677">
    <property type="term" value="F:DNA binding"/>
    <property type="evidence" value="ECO:0007669"/>
    <property type="project" value="UniProtKB-KW"/>
</dbReference>
<feature type="region of interest" description="Disordered" evidence="5">
    <location>
        <begin position="298"/>
        <end position="334"/>
    </location>
</feature>
<keyword evidence="3" id="KW-0804">Transcription</keyword>
<organism evidence="7">
    <name type="scientific">Auxenochlorella protothecoides</name>
    <name type="common">Green microalga</name>
    <name type="synonym">Chlorella protothecoides</name>
    <dbReference type="NCBI Taxonomy" id="3075"/>
    <lineage>
        <taxon>Eukaryota</taxon>
        <taxon>Viridiplantae</taxon>
        <taxon>Chlorophyta</taxon>
        <taxon>core chlorophytes</taxon>
        <taxon>Trebouxiophyceae</taxon>
        <taxon>Chlorellales</taxon>
        <taxon>Chlorellaceae</taxon>
        <taxon>Auxenochlorella</taxon>
    </lineage>
</organism>
<protein>
    <recommendedName>
        <fullName evidence="6">TF-B3 domain-containing protein</fullName>
    </recommendedName>
</protein>
<dbReference type="AlphaFoldDB" id="A0A1D1ZZ87"/>
<dbReference type="SUPFAM" id="SSF101936">
    <property type="entry name" value="DNA-binding pseudobarrel domain"/>
    <property type="match status" value="1"/>
</dbReference>
<feature type="region of interest" description="Disordered" evidence="5">
    <location>
        <begin position="196"/>
        <end position="263"/>
    </location>
</feature>
<feature type="compositionally biased region" description="Gly residues" evidence="5">
    <location>
        <begin position="317"/>
        <end position="332"/>
    </location>
</feature>
<name>A0A1D1ZZ87_AUXPR</name>
<gene>
    <name evidence="7" type="ORF">g.48108</name>
</gene>
<dbReference type="CDD" id="cd10017">
    <property type="entry name" value="B3_DNA"/>
    <property type="match status" value="1"/>
</dbReference>
<proteinExistence type="predicted"/>
<sequence length="469" mass="49261">MPGMDGDGSPEDMPRGVGAPQARGADAWEEDASHSAATLAEQARHEPSTAVGRQCTKCLPASSSAPKYKFVVPNEFVTKFMTDLIEKQFRMVDGQGGSWDMTLIQRKNKEKYEYMLQGWRRYGEEVNIQEGDTVVFEMVDPTTMLLTIVSRAMGPRSKAGRSKSDHGNGLAGEGPAMLGPGMGPQDLASLVHQSQQGGYGGVHLGHHGGGQPGLGGPRLGAPLHHGGGMGSQLAAAPPPPPLGMGMSGSGAHHGHHRMSPPLDYGGGYANGGGALPAHQLDYLPAGGHHYDKRARTGMEGMLGHVPGGGPGGPPPHGGMGPGPGAPGGGPPGSGIAMLSDVADLDLLLQENLLLQQELTNLRERVGMLENGVMNIKSVLTKTSDPGLIAMTGVTNLINQLEGSDLLPELNHSSRLALQRVCNEIKRHMEGVLRMVWILRSLPEDVQREHAAIMGLSPGMGMDGMPPKMD</sequence>
<dbReference type="SMART" id="SM01019">
    <property type="entry name" value="B3"/>
    <property type="match status" value="1"/>
</dbReference>
<feature type="region of interest" description="Disordered" evidence="5">
    <location>
        <begin position="154"/>
        <end position="182"/>
    </location>
</feature>
<keyword evidence="1" id="KW-0805">Transcription regulation</keyword>
<keyword evidence="2" id="KW-0238">DNA-binding</keyword>
<dbReference type="EMBL" id="GDKF01006356">
    <property type="protein sequence ID" value="JAT72266.1"/>
    <property type="molecule type" value="Transcribed_RNA"/>
</dbReference>
<evidence type="ECO:0000256" key="3">
    <source>
        <dbReference type="ARBA" id="ARBA00023163"/>
    </source>
</evidence>
<evidence type="ECO:0000256" key="1">
    <source>
        <dbReference type="ARBA" id="ARBA00023015"/>
    </source>
</evidence>
<evidence type="ECO:0000256" key="4">
    <source>
        <dbReference type="ARBA" id="ARBA00023242"/>
    </source>
</evidence>
<evidence type="ECO:0000313" key="7">
    <source>
        <dbReference type="EMBL" id="JAT72266.1"/>
    </source>
</evidence>
<dbReference type="InterPro" id="IPR015300">
    <property type="entry name" value="DNA-bd_pseudobarrel_sf"/>
</dbReference>
<dbReference type="InterPro" id="IPR003340">
    <property type="entry name" value="B3_DNA-bd"/>
</dbReference>
<accession>A0A1D1ZZ87</accession>
<keyword evidence="4" id="KW-0539">Nucleus</keyword>
<feature type="region of interest" description="Disordered" evidence="5">
    <location>
        <begin position="1"/>
        <end position="51"/>
    </location>
</feature>
<feature type="domain" description="TF-B3" evidence="6">
    <location>
        <begin position="55"/>
        <end position="152"/>
    </location>
</feature>
<evidence type="ECO:0000256" key="2">
    <source>
        <dbReference type="ARBA" id="ARBA00023125"/>
    </source>
</evidence>
<reference evidence="7" key="1">
    <citation type="submission" date="2015-08" db="EMBL/GenBank/DDBJ databases">
        <authorList>
            <person name="Babu N.S."/>
            <person name="Beckwith C.J."/>
            <person name="Beseler K.G."/>
            <person name="Brison A."/>
            <person name="Carone J.V."/>
            <person name="Caskin T.P."/>
            <person name="Diamond M."/>
            <person name="Durham M.E."/>
            <person name="Foxe J.M."/>
            <person name="Go M."/>
            <person name="Henderson B.A."/>
            <person name="Jones I.B."/>
            <person name="McGettigan J.A."/>
            <person name="Micheletti S.J."/>
            <person name="Nasrallah M.E."/>
            <person name="Ortiz D."/>
            <person name="Piller C.R."/>
            <person name="Privatt S.R."/>
            <person name="Schneider S.L."/>
            <person name="Sharp S."/>
            <person name="Smith T.C."/>
            <person name="Stanton J.D."/>
            <person name="Ullery H.E."/>
            <person name="Wilson R.J."/>
            <person name="Serrano M.G."/>
            <person name="Buck G."/>
            <person name="Lee V."/>
            <person name="Wang Y."/>
            <person name="Carvalho R."/>
            <person name="Voegtly L."/>
            <person name="Shi R."/>
            <person name="Duckworth R."/>
            <person name="Johnson A."/>
            <person name="Loviza R."/>
            <person name="Walstead R."/>
            <person name="Shah Z."/>
            <person name="Kiflezghi M."/>
            <person name="Wade K."/>
            <person name="Ball S.L."/>
            <person name="Bradley K.W."/>
            <person name="Asai D.J."/>
            <person name="Bowman C.A."/>
            <person name="Russell D.A."/>
            <person name="Pope W.H."/>
            <person name="Jacobs-Sera D."/>
            <person name="Hendrix R.W."/>
            <person name="Hatfull G.F."/>
        </authorList>
    </citation>
    <scope>NUCLEOTIDE SEQUENCE</scope>
</reference>
<feature type="compositionally biased region" description="Gly residues" evidence="5">
    <location>
        <begin position="197"/>
        <end position="218"/>
    </location>
</feature>
<dbReference type="PROSITE" id="PS50863">
    <property type="entry name" value="B3"/>
    <property type="match status" value="1"/>
</dbReference>